<dbReference type="AlphaFoldDB" id="A0A5B6T8W6"/>
<name>A0A5B6T8W6_9BACT</name>
<proteinExistence type="predicted"/>
<reference evidence="2 3" key="1">
    <citation type="submission" date="2019-07" db="EMBL/GenBank/DDBJ databases">
        <title>Rufibacter sp. nov., isolated from lake sediment.</title>
        <authorList>
            <person name="Qu J.-H."/>
        </authorList>
    </citation>
    <scope>NUCLEOTIDE SEQUENCE [LARGE SCALE GENOMIC DNA]</scope>
    <source>
        <strain evidence="2 3">NBS58-1</strain>
    </source>
</reference>
<evidence type="ECO:0000256" key="1">
    <source>
        <dbReference type="SAM" id="Phobius"/>
    </source>
</evidence>
<dbReference type="Proteomes" id="UP000324133">
    <property type="component" value="Unassembled WGS sequence"/>
</dbReference>
<protein>
    <submittedName>
        <fullName evidence="2">Uncharacterized protein</fullName>
    </submittedName>
</protein>
<gene>
    <name evidence="2" type="ORF">FOA19_23130</name>
</gene>
<accession>A0A5B6T8W6</accession>
<evidence type="ECO:0000313" key="2">
    <source>
        <dbReference type="EMBL" id="KAA3435940.1"/>
    </source>
</evidence>
<evidence type="ECO:0000313" key="3">
    <source>
        <dbReference type="Proteomes" id="UP000324133"/>
    </source>
</evidence>
<feature type="transmembrane region" description="Helical" evidence="1">
    <location>
        <begin position="27"/>
        <end position="54"/>
    </location>
</feature>
<dbReference type="EMBL" id="VKKY01000005">
    <property type="protein sequence ID" value="KAA3435940.1"/>
    <property type="molecule type" value="Genomic_DNA"/>
</dbReference>
<organism evidence="2 3">
    <name type="scientific">Rufibacter hautae</name>
    <dbReference type="NCBI Taxonomy" id="2595005"/>
    <lineage>
        <taxon>Bacteria</taxon>
        <taxon>Pseudomonadati</taxon>
        <taxon>Bacteroidota</taxon>
        <taxon>Cytophagia</taxon>
        <taxon>Cytophagales</taxon>
        <taxon>Hymenobacteraceae</taxon>
        <taxon>Rufibacter</taxon>
    </lineage>
</organism>
<keyword evidence="1" id="KW-1133">Transmembrane helix</keyword>
<sequence>MVSSGGAVHVGEPANAFLGNHFLFFPFFFFLLFLLFLCFLLLLFKGSFLFFYLFHRFLLNSRKLQAIPCVY</sequence>
<comment type="caution">
    <text evidence="2">The sequence shown here is derived from an EMBL/GenBank/DDBJ whole genome shotgun (WGS) entry which is preliminary data.</text>
</comment>
<keyword evidence="3" id="KW-1185">Reference proteome</keyword>
<keyword evidence="1" id="KW-0472">Membrane</keyword>
<keyword evidence="1" id="KW-0812">Transmembrane</keyword>